<dbReference type="STRING" id="314230.DSM3645_19957"/>
<keyword evidence="5 6" id="KW-0472">Membrane</keyword>
<feature type="transmembrane region" description="Helical" evidence="6">
    <location>
        <begin position="363"/>
        <end position="383"/>
    </location>
</feature>
<evidence type="ECO:0000256" key="2">
    <source>
        <dbReference type="ARBA" id="ARBA00022475"/>
    </source>
</evidence>
<feature type="transmembrane region" description="Helical" evidence="6">
    <location>
        <begin position="439"/>
        <end position="460"/>
    </location>
</feature>
<evidence type="ECO:0000313" key="9">
    <source>
        <dbReference type="Proteomes" id="UP000004358"/>
    </source>
</evidence>
<feature type="transmembrane region" description="Helical" evidence="6">
    <location>
        <begin position="404"/>
        <end position="427"/>
    </location>
</feature>
<dbReference type="SMART" id="SM00849">
    <property type="entry name" value="Lactamase_B"/>
    <property type="match status" value="1"/>
</dbReference>
<feature type="transmembrane region" description="Helical" evidence="6">
    <location>
        <begin position="21"/>
        <end position="42"/>
    </location>
</feature>
<dbReference type="Pfam" id="PF13567">
    <property type="entry name" value="DUF4131"/>
    <property type="match status" value="1"/>
</dbReference>
<keyword evidence="4 6" id="KW-1133">Transmembrane helix</keyword>
<evidence type="ECO:0000313" key="8">
    <source>
        <dbReference type="EMBL" id="EAQ77432.1"/>
    </source>
</evidence>
<dbReference type="eggNOG" id="COG2333">
    <property type="taxonomic scope" value="Bacteria"/>
</dbReference>
<dbReference type="InterPro" id="IPR001279">
    <property type="entry name" value="Metallo-B-lactamas"/>
</dbReference>
<dbReference type="eggNOG" id="COG0658">
    <property type="taxonomic scope" value="Bacteria"/>
</dbReference>
<dbReference type="NCBIfam" id="TIGR00360">
    <property type="entry name" value="ComEC_N-term"/>
    <property type="match status" value="1"/>
</dbReference>
<organism evidence="8 9">
    <name type="scientific">Blastopirellula marina DSM 3645</name>
    <dbReference type="NCBI Taxonomy" id="314230"/>
    <lineage>
        <taxon>Bacteria</taxon>
        <taxon>Pseudomonadati</taxon>
        <taxon>Planctomycetota</taxon>
        <taxon>Planctomycetia</taxon>
        <taxon>Pirellulales</taxon>
        <taxon>Pirellulaceae</taxon>
        <taxon>Blastopirellula</taxon>
    </lineage>
</organism>
<evidence type="ECO:0000259" key="7">
    <source>
        <dbReference type="SMART" id="SM00849"/>
    </source>
</evidence>
<dbReference type="CDD" id="cd07731">
    <property type="entry name" value="ComA-like_MBL-fold"/>
    <property type="match status" value="1"/>
</dbReference>
<dbReference type="InterPro" id="IPR025405">
    <property type="entry name" value="DUF4131"/>
</dbReference>
<dbReference type="Pfam" id="PF00753">
    <property type="entry name" value="Lactamase_B"/>
    <property type="match status" value="1"/>
</dbReference>
<dbReference type="PANTHER" id="PTHR30619:SF1">
    <property type="entry name" value="RECOMBINATION PROTEIN 2"/>
    <property type="match status" value="1"/>
</dbReference>
<dbReference type="InterPro" id="IPR036866">
    <property type="entry name" value="RibonucZ/Hydroxyglut_hydro"/>
</dbReference>
<dbReference type="Pfam" id="PF03772">
    <property type="entry name" value="Competence"/>
    <property type="match status" value="1"/>
</dbReference>
<name>A4A180_9BACT</name>
<keyword evidence="2" id="KW-1003">Cell membrane</keyword>
<dbReference type="GO" id="GO:0005886">
    <property type="term" value="C:plasma membrane"/>
    <property type="evidence" value="ECO:0007669"/>
    <property type="project" value="UniProtKB-SubCell"/>
</dbReference>
<sequence>MNQPLVLIAGAMCAGMLADRYAAIGLWPPVLVLAVSLSAWLLCWRRRWELAGSWLVLLAVAALGARLHDAAWNRFATHDIAMSVGETSQPIAIEACTLDYPIALPPAPQNALQNFQQEGAVRLPLRITAIRAGRDWRPAVGSASLLVQAESLNVRAGERVRVYCQAMRIESPANPGEFDFAAQGRSERTLVSLRTGFAACVESQGKPRFSLWSLMAEVRRYVARNLAAQLSPSAAPLADALLLGNRSEVDRRLSEEFVQTGLVHLLAISGLHLGVLVGVVYGVLRLCLFSPKTIAAAVIAFAVSYMLLVDMRPPVVRATVLVVVFSLGMLVERRVLPWNTLAAALLVVVSWNPADLFRVGPQLSFLAVAVLIWLAPLLAWRIADPLDRLIAESRPWQVRLLRGGIYSIGGAYLAGLAIWLVALPLIASRFHLISPAALLYSPPLMLVTSIALAAGLAVCVVSPFSSWLAYPAALLCDGSLHWLAVGVSSADALPGGSIWVAGPSEWWTCGWYLLLACVAIAVRQWGWPLIRGGAILGGWCALGLFVAIASTGRAADEELRCTFVSVGHGTSVFVEFPDGSNLLYDCGRLGSPRRATESVSALLWSRGVTHLDAVVISHADGDHYNGVPGLLERFSVGRVYVSPVMFERESAGLRFLRESIAAAEIPLATLQAGDRLAVGADVSVFVLHPTARGVLGSDNANSLVLLIEAFGRRLLLPGDLETPGLEGVLREEPIDCDLVMAPHHGSAGSDPARFLAWSNPEIVVVSGSVSDRQRATAQTIDFGAQVWHTAKSGSVTVRVTDYGIAAFPYK</sequence>
<feature type="transmembrane region" description="Helical" evidence="6">
    <location>
        <begin position="289"/>
        <end position="308"/>
    </location>
</feature>
<dbReference type="InterPro" id="IPR052159">
    <property type="entry name" value="Competence_DNA_uptake"/>
</dbReference>
<dbReference type="Proteomes" id="UP000004358">
    <property type="component" value="Unassembled WGS sequence"/>
</dbReference>
<dbReference type="Gene3D" id="3.60.15.10">
    <property type="entry name" value="Ribonuclease Z/Hydroxyacylglutathione hydrolase-like"/>
    <property type="match status" value="1"/>
</dbReference>
<evidence type="ECO:0000256" key="5">
    <source>
        <dbReference type="ARBA" id="ARBA00023136"/>
    </source>
</evidence>
<feature type="transmembrane region" description="Helical" evidence="6">
    <location>
        <begin position="467"/>
        <end position="485"/>
    </location>
</feature>
<dbReference type="InterPro" id="IPR004477">
    <property type="entry name" value="ComEC_N"/>
</dbReference>
<feature type="domain" description="Metallo-beta-lactamase" evidence="7">
    <location>
        <begin position="568"/>
        <end position="768"/>
    </location>
</feature>
<dbReference type="InterPro" id="IPR035681">
    <property type="entry name" value="ComA-like_MBL"/>
</dbReference>
<gene>
    <name evidence="8" type="ORF">DSM3645_19957</name>
</gene>
<evidence type="ECO:0000256" key="4">
    <source>
        <dbReference type="ARBA" id="ARBA00022989"/>
    </source>
</evidence>
<reference evidence="8 9" key="1">
    <citation type="submission" date="2006-02" db="EMBL/GenBank/DDBJ databases">
        <authorList>
            <person name="Amann R."/>
            <person name="Ferriera S."/>
            <person name="Johnson J."/>
            <person name="Kravitz S."/>
            <person name="Halpern A."/>
            <person name="Remington K."/>
            <person name="Beeson K."/>
            <person name="Tran B."/>
            <person name="Rogers Y.-H."/>
            <person name="Friedman R."/>
            <person name="Venter J.C."/>
        </authorList>
    </citation>
    <scope>NUCLEOTIDE SEQUENCE [LARGE SCALE GENOMIC DNA]</scope>
    <source>
        <strain evidence="8 9">DSM 3645</strain>
    </source>
</reference>
<evidence type="ECO:0000256" key="6">
    <source>
        <dbReference type="SAM" id="Phobius"/>
    </source>
</evidence>
<comment type="subcellular location">
    <subcellularLocation>
        <location evidence="1">Cell membrane</location>
        <topology evidence="1">Multi-pass membrane protein</topology>
    </subcellularLocation>
</comment>
<proteinExistence type="predicted"/>
<dbReference type="AlphaFoldDB" id="A4A180"/>
<feature type="transmembrane region" description="Helical" evidence="6">
    <location>
        <begin position="534"/>
        <end position="555"/>
    </location>
</feature>
<feature type="transmembrane region" description="Helical" evidence="6">
    <location>
        <begin position="505"/>
        <end position="522"/>
    </location>
</feature>
<dbReference type="EMBL" id="AANZ01000033">
    <property type="protein sequence ID" value="EAQ77432.1"/>
    <property type="molecule type" value="Genomic_DNA"/>
</dbReference>
<accession>A4A180</accession>
<feature type="transmembrane region" description="Helical" evidence="6">
    <location>
        <begin position="261"/>
        <end position="283"/>
    </location>
</feature>
<evidence type="ECO:0000256" key="3">
    <source>
        <dbReference type="ARBA" id="ARBA00022692"/>
    </source>
</evidence>
<dbReference type="SUPFAM" id="SSF56281">
    <property type="entry name" value="Metallo-hydrolase/oxidoreductase"/>
    <property type="match status" value="1"/>
</dbReference>
<keyword evidence="3 6" id="KW-0812">Transmembrane</keyword>
<dbReference type="HOGENOM" id="CLU_010363_2_1_0"/>
<dbReference type="PANTHER" id="PTHR30619">
    <property type="entry name" value="DNA INTERNALIZATION/COMPETENCE PROTEIN COMEC/REC2"/>
    <property type="match status" value="1"/>
</dbReference>
<evidence type="ECO:0000256" key="1">
    <source>
        <dbReference type="ARBA" id="ARBA00004651"/>
    </source>
</evidence>
<comment type="caution">
    <text evidence="8">The sequence shown here is derived from an EMBL/GenBank/DDBJ whole genome shotgun (WGS) entry which is preliminary data.</text>
</comment>
<protein>
    <submittedName>
        <fullName evidence="8">Probable competence protein</fullName>
    </submittedName>
</protein>